<organism evidence="1 2">
    <name type="scientific">Macroventuria anomochaeta</name>
    <dbReference type="NCBI Taxonomy" id="301207"/>
    <lineage>
        <taxon>Eukaryota</taxon>
        <taxon>Fungi</taxon>
        <taxon>Dikarya</taxon>
        <taxon>Ascomycota</taxon>
        <taxon>Pezizomycotina</taxon>
        <taxon>Dothideomycetes</taxon>
        <taxon>Pleosporomycetidae</taxon>
        <taxon>Pleosporales</taxon>
        <taxon>Pleosporineae</taxon>
        <taxon>Didymellaceae</taxon>
        <taxon>Macroventuria</taxon>
    </lineage>
</organism>
<keyword evidence="2" id="KW-1185">Reference proteome</keyword>
<reference evidence="1" key="1">
    <citation type="journal article" date="2020" name="Stud. Mycol.">
        <title>101 Dothideomycetes genomes: a test case for predicting lifestyles and emergence of pathogens.</title>
        <authorList>
            <person name="Haridas S."/>
            <person name="Albert R."/>
            <person name="Binder M."/>
            <person name="Bloem J."/>
            <person name="Labutti K."/>
            <person name="Salamov A."/>
            <person name="Andreopoulos B."/>
            <person name="Baker S."/>
            <person name="Barry K."/>
            <person name="Bills G."/>
            <person name="Bluhm B."/>
            <person name="Cannon C."/>
            <person name="Castanera R."/>
            <person name="Culley D."/>
            <person name="Daum C."/>
            <person name="Ezra D."/>
            <person name="Gonzalez J."/>
            <person name="Henrissat B."/>
            <person name="Kuo A."/>
            <person name="Liang C."/>
            <person name="Lipzen A."/>
            <person name="Lutzoni F."/>
            <person name="Magnuson J."/>
            <person name="Mondo S."/>
            <person name="Nolan M."/>
            <person name="Ohm R."/>
            <person name="Pangilinan J."/>
            <person name="Park H.-J."/>
            <person name="Ramirez L."/>
            <person name="Alfaro M."/>
            <person name="Sun H."/>
            <person name="Tritt A."/>
            <person name="Yoshinaga Y."/>
            <person name="Zwiers L.-H."/>
            <person name="Turgeon B."/>
            <person name="Goodwin S."/>
            <person name="Spatafora J."/>
            <person name="Crous P."/>
            <person name="Grigoriev I."/>
        </authorList>
    </citation>
    <scope>NUCLEOTIDE SEQUENCE</scope>
    <source>
        <strain evidence="1">CBS 525.71</strain>
    </source>
</reference>
<sequence>MLNGCLLMHTEYKKRWQAVKDLQNVYVCFNQAERWFHQHNIGKNPALLRKWLEYLYALNLQQFDADVWKAMLKAHKKTQQLSPQALEQDGKMAYCFDGMKTLFLNSGVVSPPHIVTGNKGAFKGVEDLLNFLFLVDERKRSGWAWKPYRQILQRTLDVLERELGYRRSQLWLDQFLHLVRLTHWILPYPSDRALIESTKTSQEKGLSRKLMWFSAVFNHPTLAVQQPEEDNPRTLHVLLYKAHRSTSRDGSMNTSWDAFQLIKACSKQGIMILGIDESKEYWSSGRRSAGLQGWLPVWEQGKTPLLEMQERVRGLSLDELEGLMVGWLEEHSEQIHSAIHEGEVP</sequence>
<evidence type="ECO:0000313" key="2">
    <source>
        <dbReference type="Proteomes" id="UP000799754"/>
    </source>
</evidence>
<protein>
    <submittedName>
        <fullName evidence="1">Uncharacterized protein</fullName>
    </submittedName>
</protein>
<accession>A0ACB6S467</accession>
<comment type="caution">
    <text evidence="1">The sequence shown here is derived from an EMBL/GenBank/DDBJ whole genome shotgun (WGS) entry which is preliminary data.</text>
</comment>
<dbReference type="EMBL" id="MU006715">
    <property type="protein sequence ID" value="KAF2627999.1"/>
    <property type="molecule type" value="Genomic_DNA"/>
</dbReference>
<proteinExistence type="predicted"/>
<gene>
    <name evidence="1" type="ORF">BU25DRAFT_468205</name>
</gene>
<dbReference type="Proteomes" id="UP000799754">
    <property type="component" value="Unassembled WGS sequence"/>
</dbReference>
<name>A0ACB6S467_9PLEO</name>
<evidence type="ECO:0000313" key="1">
    <source>
        <dbReference type="EMBL" id="KAF2627999.1"/>
    </source>
</evidence>
<feature type="non-terminal residue" evidence="1">
    <location>
        <position position="345"/>
    </location>
</feature>